<dbReference type="AlphaFoldDB" id="A0A2S8GPL7"/>
<keyword evidence="1" id="KW-0812">Transmembrane</keyword>
<accession>A0A2S8GPL7</accession>
<keyword evidence="1" id="KW-1133">Transmembrane helix</keyword>
<dbReference type="EMBL" id="PUHZ01000010">
    <property type="protein sequence ID" value="PQO46383.1"/>
    <property type="molecule type" value="Genomic_DNA"/>
</dbReference>
<organism evidence="2 3">
    <name type="scientific">Blastopirellula marina</name>
    <dbReference type="NCBI Taxonomy" id="124"/>
    <lineage>
        <taxon>Bacteria</taxon>
        <taxon>Pseudomonadati</taxon>
        <taxon>Planctomycetota</taxon>
        <taxon>Planctomycetia</taxon>
        <taxon>Pirellulales</taxon>
        <taxon>Pirellulaceae</taxon>
        <taxon>Blastopirellula</taxon>
    </lineage>
</organism>
<protein>
    <submittedName>
        <fullName evidence="2">Uncharacterized protein</fullName>
    </submittedName>
</protein>
<feature type="transmembrane region" description="Helical" evidence="1">
    <location>
        <begin position="82"/>
        <end position="103"/>
    </location>
</feature>
<gene>
    <name evidence="2" type="ORF">C5Y93_10400</name>
</gene>
<keyword evidence="1" id="KW-0472">Membrane</keyword>
<feature type="transmembrane region" description="Helical" evidence="1">
    <location>
        <begin position="29"/>
        <end position="51"/>
    </location>
</feature>
<evidence type="ECO:0000313" key="2">
    <source>
        <dbReference type="EMBL" id="PQO46383.1"/>
    </source>
</evidence>
<sequence>MDPSPNKSAEQKPAASVDPRHEQLFSIAMYQRLTIVAFVVLMSQFALGYVATALQRRVVPFGVQPTPEEQAAIDAINQGHTVLHLALSIFAGVIVFILAKKLYGLTGAIWAGVLQAVPCISLVAMVVVYLKATEYLNARGIEVGNFGVSQESLRKQLAMPRKRRKRS</sequence>
<dbReference type="Proteomes" id="UP000237819">
    <property type="component" value="Unassembled WGS sequence"/>
</dbReference>
<evidence type="ECO:0000313" key="3">
    <source>
        <dbReference type="Proteomes" id="UP000237819"/>
    </source>
</evidence>
<proteinExistence type="predicted"/>
<feature type="transmembrane region" description="Helical" evidence="1">
    <location>
        <begin position="109"/>
        <end position="130"/>
    </location>
</feature>
<dbReference type="RefSeq" id="WP_105335354.1">
    <property type="nucleotide sequence ID" value="NZ_PUHZ01000010.1"/>
</dbReference>
<comment type="caution">
    <text evidence="2">The sequence shown here is derived from an EMBL/GenBank/DDBJ whole genome shotgun (WGS) entry which is preliminary data.</text>
</comment>
<reference evidence="2 3" key="1">
    <citation type="submission" date="2018-02" db="EMBL/GenBank/DDBJ databases">
        <title>Comparative genomes isolates from brazilian mangrove.</title>
        <authorList>
            <person name="Araujo J.E."/>
            <person name="Taketani R.G."/>
            <person name="Silva M.C.P."/>
            <person name="Loureco M.V."/>
            <person name="Andreote F.D."/>
        </authorList>
    </citation>
    <scope>NUCLEOTIDE SEQUENCE [LARGE SCALE GENOMIC DNA]</scope>
    <source>
        <strain evidence="2 3">Nap-Phe MGV</strain>
    </source>
</reference>
<name>A0A2S8GPL7_9BACT</name>
<evidence type="ECO:0000256" key="1">
    <source>
        <dbReference type="SAM" id="Phobius"/>
    </source>
</evidence>